<evidence type="ECO:0000313" key="2">
    <source>
        <dbReference type="Proteomes" id="UP000005239"/>
    </source>
</evidence>
<evidence type="ECO:0000313" key="1">
    <source>
        <dbReference type="EnsemblMetazoa" id="PPA10608.1"/>
    </source>
</evidence>
<dbReference type="AlphaFoldDB" id="A0A2A6BKK2"/>
<accession>A0A8R1YE21</accession>
<dbReference type="EnsemblMetazoa" id="PPA10608.1">
    <property type="protein sequence ID" value="PPA10608.1"/>
    <property type="gene ID" value="WBGene00100162"/>
</dbReference>
<proteinExistence type="predicted"/>
<accession>A0A2A6BKK2</accession>
<reference evidence="2" key="1">
    <citation type="journal article" date="2008" name="Nat. Genet.">
        <title>The Pristionchus pacificus genome provides a unique perspective on nematode lifestyle and parasitism.</title>
        <authorList>
            <person name="Dieterich C."/>
            <person name="Clifton S.W."/>
            <person name="Schuster L.N."/>
            <person name="Chinwalla A."/>
            <person name="Delehaunty K."/>
            <person name="Dinkelacker I."/>
            <person name="Fulton L."/>
            <person name="Fulton R."/>
            <person name="Godfrey J."/>
            <person name="Minx P."/>
            <person name="Mitreva M."/>
            <person name="Roeseler W."/>
            <person name="Tian H."/>
            <person name="Witte H."/>
            <person name="Yang S.P."/>
            <person name="Wilson R.K."/>
            <person name="Sommer R.J."/>
        </authorList>
    </citation>
    <scope>NUCLEOTIDE SEQUENCE [LARGE SCALE GENOMIC DNA]</scope>
    <source>
        <strain evidence="2">PS312</strain>
    </source>
</reference>
<reference evidence="1" key="2">
    <citation type="submission" date="2022-06" db="UniProtKB">
        <authorList>
            <consortium name="EnsemblMetazoa"/>
        </authorList>
    </citation>
    <scope>IDENTIFICATION</scope>
    <source>
        <strain evidence="1">PS312</strain>
    </source>
</reference>
<protein>
    <submittedName>
        <fullName evidence="1">Uncharacterized protein</fullName>
    </submittedName>
</protein>
<name>A0A2A6BKK2_PRIPA</name>
<sequence>MNAHETVKKILSKVGKNYKNVFHIRARPTPYRSLKCDNSGGWKPQISEIKYNKITQGYDFFYNETSVVDASSVLNIACVECESCVNSRNNLKYLKIARQVAQDKRPRIFRNAAFAKLHRLVSNRVHAWRIVERSFYCSPYLVSHEPSGWHHEGDKITEEIRMPLKFETRCNDDPPPACIVTLTIVSSPYKYRSPNEHNYRDLNVDVSTRTLTCRAPPEITDMNSIMAIKVLDTSKRYLSMQCDEASGWKSKQSRFENNEWISEDENVAAAASPLEVECVNQCKATGNGIIYNTDDQNAAIYCPNGFKLPTKCYIPKTEGAHFDSVTKTLNCNSWKDASMAIVINSKWYTSVVCDEHGQWHGIIGKSERMKLHMARNLNFACIKCEKNCTTLIDTNKIDRTMSSPLTSSVKCKRENFGLLRFLKKRPTHFNLNAKKVLQFCCVPTELTLALKIIVRKTSITDPSRTMEPSTQISNAFRTETKLKSGSRINGEMVSPPLKCHIDRGYTDGSNAMLAGAFDAVNLDCATDTTKTSTTTQSSKTEEPQAQSSVAVVVGGGLLLIIAIVVVFFIVLKKRRPENSENGTDKLKGRRGKHGKGNDKIGADQPSSGPHQK</sequence>
<organism evidence="1 2">
    <name type="scientific">Pristionchus pacificus</name>
    <name type="common">Parasitic nematode worm</name>
    <dbReference type="NCBI Taxonomy" id="54126"/>
    <lineage>
        <taxon>Eukaryota</taxon>
        <taxon>Metazoa</taxon>
        <taxon>Ecdysozoa</taxon>
        <taxon>Nematoda</taxon>
        <taxon>Chromadorea</taxon>
        <taxon>Rhabditida</taxon>
        <taxon>Rhabditina</taxon>
        <taxon>Diplogasteromorpha</taxon>
        <taxon>Diplogasteroidea</taxon>
        <taxon>Neodiplogasteridae</taxon>
        <taxon>Pristionchus</taxon>
    </lineage>
</organism>
<gene>
    <name evidence="1" type="primary">WBGene00100162</name>
</gene>
<keyword evidence="2" id="KW-1185">Reference proteome</keyword>
<dbReference type="Proteomes" id="UP000005239">
    <property type="component" value="Unassembled WGS sequence"/>
</dbReference>